<feature type="compositionally biased region" description="Low complexity" evidence="1">
    <location>
        <begin position="1237"/>
        <end position="1253"/>
    </location>
</feature>
<dbReference type="InterPro" id="IPR011993">
    <property type="entry name" value="PH-like_dom_sf"/>
</dbReference>
<feature type="region of interest" description="Disordered" evidence="1">
    <location>
        <begin position="1012"/>
        <end position="1037"/>
    </location>
</feature>
<dbReference type="Proteomes" id="UP000320762">
    <property type="component" value="Unassembled WGS sequence"/>
</dbReference>
<feature type="compositionally biased region" description="Low complexity" evidence="1">
    <location>
        <begin position="299"/>
        <end position="316"/>
    </location>
</feature>
<dbReference type="PANTHER" id="PTHR10663:SF405">
    <property type="entry name" value="ARF GUANINE NUCLEOTIDE EXCHANGE FACTOR SYT1"/>
    <property type="match status" value="1"/>
</dbReference>
<dbReference type="SMART" id="SM00222">
    <property type="entry name" value="Sec7"/>
    <property type="match status" value="1"/>
</dbReference>
<feature type="region of interest" description="Disordered" evidence="1">
    <location>
        <begin position="1225"/>
        <end position="1290"/>
    </location>
</feature>
<dbReference type="PANTHER" id="PTHR10663">
    <property type="entry name" value="GUANYL-NUCLEOTIDE EXCHANGE FACTOR"/>
    <property type="match status" value="1"/>
</dbReference>
<feature type="domain" description="PH" evidence="2">
    <location>
        <begin position="781"/>
        <end position="907"/>
    </location>
</feature>
<feature type="region of interest" description="Disordered" evidence="1">
    <location>
        <begin position="444"/>
        <end position="484"/>
    </location>
</feature>
<feature type="compositionally biased region" description="Polar residues" evidence="1">
    <location>
        <begin position="1024"/>
        <end position="1034"/>
    </location>
</feature>
<dbReference type="SMART" id="SM00233">
    <property type="entry name" value="PH"/>
    <property type="match status" value="1"/>
</dbReference>
<feature type="compositionally biased region" description="Low complexity" evidence="1">
    <location>
        <begin position="1183"/>
        <end position="1198"/>
    </location>
</feature>
<dbReference type="InterPro" id="IPR035999">
    <property type="entry name" value="Sec7_dom_sf"/>
</dbReference>
<feature type="compositionally biased region" description="Basic and acidic residues" evidence="1">
    <location>
        <begin position="1332"/>
        <end position="1344"/>
    </location>
</feature>
<dbReference type="InterPro" id="IPR000904">
    <property type="entry name" value="Sec7_dom"/>
</dbReference>
<feature type="region of interest" description="Disordered" evidence="1">
    <location>
        <begin position="1"/>
        <end position="28"/>
    </location>
</feature>
<feature type="compositionally biased region" description="Pro residues" evidence="1">
    <location>
        <begin position="173"/>
        <end position="182"/>
    </location>
</feature>
<accession>A0A550CLU5</accession>
<dbReference type="EMBL" id="VDMD01000004">
    <property type="protein sequence ID" value="TRM65772.1"/>
    <property type="molecule type" value="Genomic_DNA"/>
</dbReference>
<dbReference type="STRING" id="97359.A0A550CLU5"/>
<evidence type="ECO:0000259" key="3">
    <source>
        <dbReference type="PROSITE" id="PS50190"/>
    </source>
</evidence>
<feature type="domain" description="SEC7" evidence="3">
    <location>
        <begin position="460"/>
        <end position="628"/>
    </location>
</feature>
<feature type="compositionally biased region" description="Polar residues" evidence="1">
    <location>
        <begin position="1261"/>
        <end position="1270"/>
    </location>
</feature>
<protein>
    <recommendedName>
        <fullName evidence="6">SEC7 domain-containing protein</fullName>
    </recommendedName>
</protein>
<evidence type="ECO:0000256" key="1">
    <source>
        <dbReference type="SAM" id="MobiDB-lite"/>
    </source>
</evidence>
<sequence length="1353" mass="147253">MVGRFIRSNKQAAQSSDSDHLAGAPPAYSESAQPALLVASETTTTVVTTTHTTTHFFSLPLWTRKRTTATEDGVIRPNSMFMHDKDLPPTPPREYSQQESIMPAAEQPFAASATLPPITTTTNSAMSSECSASQPSSTAALAQAALGLGLPLVMPKASPSRPSAEVNSVAFNTPPPPIPESPPQNVVRRVKSSGKIRATSTTEAELSRRRTRGLSLNLFGNGDSSPSPSVKGKEKDREHTPDSPKPLTRRASFWNRKKSLTPTDMPVPPLPTSSSKDNLLPKPQLPSLRPISPFGIGPSQSGSGNMASSSSSLSVGMHQRALSRSHSERVPSRPATSAGTTAEPSSSASGPRLLSPPKRRQQKRPMTADGEARYKTSSTFIDSDGPMTASPPASPVLPTSSPRHLSPSAPASEEEVPAARPRANTNPPILQRLSMTLFPSSVPSFPNISSTSGNSPANSPRPSLTRVRRKPSVEIPKPRTDEESPELYLQRLSEVISKAEIATVLASSASSFHIQALRAYLSQFDFTDDPLDVALRKLLMDVGLPRETQQIDRVIEGFANRYVTCNPNLFISNDNTYVLAFSLIMLHTDAFNKSNKRKMTKPDYIRNTRLPGVAPEILDCFYDNIVFAPFIFIEDPVDVNGQRSMIPEVPSSRTLSSLAGNSSVGNINNGSTSMFSANRVDPYYLIARNQLGHLRIDIGSIIPFRSPYRYQGTAGAWDADELHRVFAQAGLIEVGAVDPPALQRVNPFFGMAAGAAPAPMMATPLGEISMSPPQEKIYTLKLTKVGLLNRKDDLLEGGRKAMNRKWRTWSVMLTGSQLFFFRDASWAETLRDYAEVGNTDPLLPPPSVNQPDEWVSVKDAVAVFDTSYTRHENTFRFLLPDGRHYLLQAPDERELNEWISRINYASAFKTAGVRMRPMGMSSNEVQLTGPPVHKFSEPQTPPASDEMEQAEDEEDVESQERTPSRRKMTVLSGRSDDAPMAPEVDGADQFKATFDQVKADLAAGILHNADTGESRPRTRLVRSDTCSSLPTSPGSPKFAQMEMSRLPGRSQVIQSKVHEIKEKLAATQTQLEADLRFARNLGIMTPFQRSTRDRLLHAAHALAPRVSLLRLEVAKLVCHREVLASDLIAESRDWYRSKALALKAATETLQSRRPDTAHSAKQQHVPTLGFSNESTQSLPPEPSISSAPPSALHTPGSPGRRRPPSSICESFHSALDYSLDWPTSPAEAGPVSMLAASRPSVSPRHSSSGSVQSFDGPPSSVERTPSSGIPSSHDGRPSHSPGDSQDFAHDKFYTALEATSDEEAEEWNKTRCAKRVSLVRLPSTFNLSSRFERMQGGEALHEEPGAPSSASPG</sequence>
<dbReference type="InterPro" id="IPR001849">
    <property type="entry name" value="PH_domain"/>
</dbReference>
<feature type="compositionally biased region" description="Polar residues" evidence="1">
    <location>
        <begin position="334"/>
        <end position="349"/>
    </location>
</feature>
<dbReference type="OrthoDB" id="430364at2759"/>
<dbReference type="Pfam" id="PF01369">
    <property type="entry name" value="Sec7"/>
    <property type="match status" value="1"/>
</dbReference>
<reference evidence="4 5" key="1">
    <citation type="journal article" date="2019" name="New Phytol.">
        <title>Comparative genomics reveals unique wood-decay strategies and fruiting body development in the Schizophyllaceae.</title>
        <authorList>
            <person name="Almasi E."/>
            <person name="Sahu N."/>
            <person name="Krizsan K."/>
            <person name="Balint B."/>
            <person name="Kovacs G.M."/>
            <person name="Kiss B."/>
            <person name="Cseklye J."/>
            <person name="Drula E."/>
            <person name="Henrissat B."/>
            <person name="Nagy I."/>
            <person name="Chovatia M."/>
            <person name="Adam C."/>
            <person name="LaButti K."/>
            <person name="Lipzen A."/>
            <person name="Riley R."/>
            <person name="Grigoriev I.V."/>
            <person name="Nagy L.G."/>
        </authorList>
    </citation>
    <scope>NUCLEOTIDE SEQUENCE [LARGE SCALE GENOMIC DNA]</scope>
    <source>
        <strain evidence="4 5">NL-1724</strain>
    </source>
</reference>
<dbReference type="InterPro" id="IPR041681">
    <property type="entry name" value="PH_9"/>
</dbReference>
<dbReference type="PROSITE" id="PS50190">
    <property type="entry name" value="SEC7"/>
    <property type="match status" value="1"/>
</dbReference>
<dbReference type="CDD" id="cd00171">
    <property type="entry name" value="Sec7"/>
    <property type="match status" value="1"/>
</dbReference>
<dbReference type="Gene3D" id="2.30.29.30">
    <property type="entry name" value="Pleckstrin-homology domain (PH domain)/Phosphotyrosine-binding domain (PTB)"/>
    <property type="match status" value="1"/>
</dbReference>
<name>A0A550CLU5_9AGAR</name>
<comment type="caution">
    <text evidence="4">The sequence shown here is derived from an EMBL/GenBank/DDBJ whole genome shotgun (WGS) entry which is preliminary data.</text>
</comment>
<dbReference type="Gene3D" id="1.10.1000.11">
    <property type="entry name" value="Arf Nucleotide-binding Site Opener,domain 2"/>
    <property type="match status" value="1"/>
</dbReference>
<evidence type="ECO:0000313" key="5">
    <source>
        <dbReference type="Proteomes" id="UP000320762"/>
    </source>
</evidence>
<organism evidence="4 5">
    <name type="scientific">Schizophyllum amplum</name>
    <dbReference type="NCBI Taxonomy" id="97359"/>
    <lineage>
        <taxon>Eukaryota</taxon>
        <taxon>Fungi</taxon>
        <taxon>Dikarya</taxon>
        <taxon>Basidiomycota</taxon>
        <taxon>Agaricomycotina</taxon>
        <taxon>Agaricomycetes</taxon>
        <taxon>Agaricomycetidae</taxon>
        <taxon>Agaricales</taxon>
        <taxon>Schizophyllaceae</taxon>
        <taxon>Schizophyllum</taxon>
    </lineage>
</organism>
<evidence type="ECO:0000259" key="2">
    <source>
        <dbReference type="PROSITE" id="PS50003"/>
    </source>
</evidence>
<feature type="compositionally biased region" description="Polar residues" evidence="1">
    <location>
        <begin position="1159"/>
        <end position="1176"/>
    </location>
</feature>
<dbReference type="Pfam" id="PF15410">
    <property type="entry name" value="PH_9"/>
    <property type="match status" value="1"/>
</dbReference>
<dbReference type="SUPFAM" id="SSF48425">
    <property type="entry name" value="Sec7 domain"/>
    <property type="match status" value="1"/>
</dbReference>
<feature type="region of interest" description="Disordered" evidence="1">
    <location>
        <begin position="1148"/>
        <end position="1207"/>
    </location>
</feature>
<evidence type="ECO:0008006" key="6">
    <source>
        <dbReference type="Google" id="ProtNLM"/>
    </source>
</evidence>
<dbReference type="SUPFAM" id="SSF50729">
    <property type="entry name" value="PH domain-like"/>
    <property type="match status" value="1"/>
</dbReference>
<gene>
    <name evidence="4" type="ORF">BD626DRAFT_485777</name>
</gene>
<feature type="region of interest" description="Disordered" evidence="1">
    <location>
        <begin position="157"/>
        <end position="426"/>
    </location>
</feature>
<dbReference type="GO" id="GO:0032012">
    <property type="term" value="P:regulation of ARF protein signal transduction"/>
    <property type="evidence" value="ECO:0007669"/>
    <property type="project" value="InterPro"/>
</dbReference>
<dbReference type="PROSITE" id="PS50003">
    <property type="entry name" value="PH_DOMAIN"/>
    <property type="match status" value="1"/>
</dbReference>
<feature type="compositionally biased region" description="Basic and acidic residues" evidence="1">
    <location>
        <begin position="231"/>
        <end position="242"/>
    </location>
</feature>
<feature type="compositionally biased region" description="Acidic residues" evidence="1">
    <location>
        <begin position="945"/>
        <end position="957"/>
    </location>
</feature>
<feature type="compositionally biased region" description="Polar residues" evidence="1">
    <location>
        <begin position="444"/>
        <end position="462"/>
    </location>
</feature>
<dbReference type="InterPro" id="IPR023394">
    <property type="entry name" value="Sec7_C_sf"/>
</dbReference>
<proteinExistence type="predicted"/>
<feature type="region of interest" description="Disordered" evidence="1">
    <location>
        <begin position="921"/>
        <end position="982"/>
    </location>
</feature>
<keyword evidence="5" id="KW-1185">Reference proteome</keyword>
<feature type="region of interest" description="Disordered" evidence="1">
    <location>
        <begin position="1332"/>
        <end position="1353"/>
    </location>
</feature>
<evidence type="ECO:0000313" key="4">
    <source>
        <dbReference type="EMBL" id="TRM65772.1"/>
    </source>
</evidence>
<dbReference type="GO" id="GO:0005085">
    <property type="term" value="F:guanyl-nucleotide exchange factor activity"/>
    <property type="evidence" value="ECO:0007669"/>
    <property type="project" value="InterPro"/>
</dbReference>